<dbReference type="InterPro" id="IPR006311">
    <property type="entry name" value="TAT_signal"/>
</dbReference>
<evidence type="ECO:0000256" key="8">
    <source>
        <dbReference type="ARBA" id="ARBA00022977"/>
    </source>
</evidence>
<evidence type="ECO:0000259" key="13">
    <source>
        <dbReference type="Pfam" id="PF09084"/>
    </source>
</evidence>
<evidence type="ECO:0000256" key="7">
    <source>
        <dbReference type="ARBA" id="ARBA00022898"/>
    </source>
</evidence>
<dbReference type="Pfam" id="PF09084">
    <property type="entry name" value="NMT1"/>
    <property type="match status" value="1"/>
</dbReference>
<keyword evidence="12" id="KW-0732">Signal</keyword>
<dbReference type="InterPro" id="IPR027939">
    <property type="entry name" value="NMT1/THI5"/>
</dbReference>
<evidence type="ECO:0000256" key="3">
    <source>
        <dbReference type="ARBA" id="ARBA00009406"/>
    </source>
</evidence>
<dbReference type="RefSeq" id="WP_343961080.1">
    <property type="nucleotide sequence ID" value="NZ_BAAAKZ010000010.1"/>
</dbReference>
<dbReference type="Proteomes" id="UP001597181">
    <property type="component" value="Unassembled WGS sequence"/>
</dbReference>
<evidence type="ECO:0000256" key="4">
    <source>
        <dbReference type="ARBA" id="ARBA00011738"/>
    </source>
</evidence>
<evidence type="ECO:0000256" key="2">
    <source>
        <dbReference type="ARBA" id="ARBA00004948"/>
    </source>
</evidence>
<comment type="subunit">
    <text evidence="4">Homodimer.</text>
</comment>
<keyword evidence="9" id="KW-0408">Iron</keyword>
<evidence type="ECO:0000256" key="9">
    <source>
        <dbReference type="ARBA" id="ARBA00023004"/>
    </source>
</evidence>
<feature type="domain" description="SsuA/THI5-like" evidence="13">
    <location>
        <begin position="56"/>
        <end position="271"/>
    </location>
</feature>
<comment type="function">
    <text evidence="1">Responsible for the formation of the pyrimidine heterocycle in the thiamine biosynthesis pathway. Catalyzes the formation of hydroxymethylpyrimidine phosphate (HMP-P) from histidine and pyridoxal phosphate (PLP). The protein uses PLP and the active site histidine to form HMP-P, generating an inactive enzyme. The enzyme can only undergo a single turnover, which suggests it is a suicide enzyme.</text>
</comment>
<proteinExistence type="inferred from homology"/>
<evidence type="ECO:0000256" key="11">
    <source>
        <dbReference type="ARBA" id="ARBA00048179"/>
    </source>
</evidence>
<gene>
    <name evidence="14" type="ORF">ACFQ3U_10270</name>
</gene>
<keyword evidence="15" id="KW-1185">Reference proteome</keyword>
<dbReference type="Gene3D" id="3.40.190.10">
    <property type="entry name" value="Periplasmic binding protein-like II"/>
    <property type="match status" value="2"/>
</dbReference>
<evidence type="ECO:0000256" key="1">
    <source>
        <dbReference type="ARBA" id="ARBA00003469"/>
    </source>
</evidence>
<evidence type="ECO:0000256" key="6">
    <source>
        <dbReference type="ARBA" id="ARBA00022723"/>
    </source>
</evidence>
<evidence type="ECO:0000313" key="14">
    <source>
        <dbReference type="EMBL" id="MFD1202275.1"/>
    </source>
</evidence>
<keyword evidence="8" id="KW-0784">Thiamine biosynthesis</keyword>
<accession>A0ABW3TNW8</accession>
<protein>
    <recommendedName>
        <fullName evidence="10">Thiamine pyrimidine synthase</fullName>
    </recommendedName>
</protein>
<comment type="similarity">
    <text evidence="3">Belongs to the NMT1/THI5 family.</text>
</comment>
<evidence type="ECO:0000256" key="12">
    <source>
        <dbReference type="SAM" id="SignalP"/>
    </source>
</evidence>
<evidence type="ECO:0000256" key="5">
    <source>
        <dbReference type="ARBA" id="ARBA00022679"/>
    </source>
</evidence>
<name>A0ABW3TNW8_9MICO</name>
<evidence type="ECO:0000256" key="10">
    <source>
        <dbReference type="ARBA" id="ARBA00033171"/>
    </source>
</evidence>
<comment type="pathway">
    <text evidence="2">Cofactor biosynthesis; thiamine diphosphate biosynthesis.</text>
</comment>
<feature type="chain" id="PRO_5045497486" description="Thiamine pyrimidine synthase" evidence="12">
    <location>
        <begin position="30"/>
        <end position="345"/>
    </location>
</feature>
<keyword evidence="6" id="KW-0479">Metal-binding</keyword>
<keyword evidence="7" id="KW-0663">Pyridoxal phosphate</keyword>
<organism evidence="14 15">
    <name type="scientific">Leucobacter albus</name>
    <dbReference type="NCBI Taxonomy" id="272210"/>
    <lineage>
        <taxon>Bacteria</taxon>
        <taxon>Bacillati</taxon>
        <taxon>Actinomycetota</taxon>
        <taxon>Actinomycetes</taxon>
        <taxon>Micrococcales</taxon>
        <taxon>Microbacteriaceae</taxon>
        <taxon>Leucobacter</taxon>
    </lineage>
</organism>
<comment type="catalytic activity">
    <reaction evidence="11">
        <text>N(6)-(pyridoxal phosphate)-L-lysyl-[4-amino-5-hydroxymethyl-2-methylpyrimidine phosphate synthase] + L-histidyl-[4-amino-5-hydroxymethyl-2-methylpyrimidine phosphate synthase] + 2 Fe(3+) + 4 H2O = L-lysyl-[4-amino-5-hydroxymethyl-2-methylpyrimidine phosphate synthase] + (2S)-2-amino-5-hydroxy-4-oxopentanoyl-[4-amino-5-hydroxymethyl-2-methylpyrimidine phosphate synthase] + 4-amino-2-methyl-5-(phosphooxymethyl)pyrimidine + 3-oxopropanoate + 2 Fe(2+) + 2 H(+)</text>
        <dbReference type="Rhea" id="RHEA:65756"/>
        <dbReference type="Rhea" id="RHEA-COMP:16892"/>
        <dbReference type="Rhea" id="RHEA-COMP:16893"/>
        <dbReference type="Rhea" id="RHEA-COMP:16894"/>
        <dbReference type="Rhea" id="RHEA-COMP:16895"/>
        <dbReference type="ChEBI" id="CHEBI:15377"/>
        <dbReference type="ChEBI" id="CHEBI:15378"/>
        <dbReference type="ChEBI" id="CHEBI:29033"/>
        <dbReference type="ChEBI" id="CHEBI:29034"/>
        <dbReference type="ChEBI" id="CHEBI:29969"/>
        <dbReference type="ChEBI" id="CHEBI:29979"/>
        <dbReference type="ChEBI" id="CHEBI:33190"/>
        <dbReference type="ChEBI" id="CHEBI:58354"/>
        <dbReference type="ChEBI" id="CHEBI:143915"/>
        <dbReference type="ChEBI" id="CHEBI:157692"/>
    </reaction>
    <physiologicalReaction direction="left-to-right" evidence="11">
        <dbReference type="Rhea" id="RHEA:65757"/>
    </physiologicalReaction>
</comment>
<dbReference type="PANTHER" id="PTHR31528">
    <property type="entry name" value="4-AMINO-5-HYDROXYMETHYL-2-METHYLPYRIMIDINE PHOSPHATE SYNTHASE THI11-RELATED"/>
    <property type="match status" value="1"/>
</dbReference>
<dbReference type="PROSITE" id="PS51318">
    <property type="entry name" value="TAT"/>
    <property type="match status" value="1"/>
</dbReference>
<feature type="signal peptide" evidence="12">
    <location>
        <begin position="1"/>
        <end position="29"/>
    </location>
</feature>
<evidence type="ECO:0000313" key="15">
    <source>
        <dbReference type="Proteomes" id="UP001597181"/>
    </source>
</evidence>
<dbReference type="PANTHER" id="PTHR31528:SF1">
    <property type="entry name" value="4-AMINO-5-HYDROXYMETHYL-2-METHYLPYRIMIDINE PHOSPHATE SYNTHASE THI11-RELATED"/>
    <property type="match status" value="1"/>
</dbReference>
<keyword evidence="5" id="KW-0808">Transferase</keyword>
<dbReference type="SUPFAM" id="SSF53850">
    <property type="entry name" value="Periplasmic binding protein-like II"/>
    <property type="match status" value="1"/>
</dbReference>
<comment type="caution">
    <text evidence="14">The sequence shown here is derived from an EMBL/GenBank/DDBJ whole genome shotgun (WGS) entry which is preliminary data.</text>
</comment>
<dbReference type="InterPro" id="IPR015168">
    <property type="entry name" value="SsuA/THI5"/>
</dbReference>
<reference evidence="15" key="1">
    <citation type="journal article" date="2019" name="Int. J. Syst. Evol. Microbiol.">
        <title>The Global Catalogue of Microorganisms (GCM) 10K type strain sequencing project: providing services to taxonomists for standard genome sequencing and annotation.</title>
        <authorList>
            <consortium name="The Broad Institute Genomics Platform"/>
            <consortium name="The Broad Institute Genome Sequencing Center for Infectious Disease"/>
            <person name="Wu L."/>
            <person name="Ma J."/>
        </authorList>
    </citation>
    <scope>NUCLEOTIDE SEQUENCE [LARGE SCALE GENOMIC DNA]</scope>
    <source>
        <strain evidence="15">CCUG 50213</strain>
    </source>
</reference>
<sequence>MTPNSSHRRIALSAAALAASLLIAGCAASAPNPDAEQGAAADGLRPVTLMLNWTPNAHHAGIYYAHEHGLYEAAGLDVEILEPGDGIGADASVAQGRADFGISQAESVLPARAAGMDLEAVATLLPVNDSVLMGLAGSGLTADPGSLAGLTYGGYGGALETEIISALAECGGADAAAVEFVEIGNVDYLSGLAQQRFDVTWVFGGWDALRAQAERDDVSLIALADQQACIPNWYTPVIIGNAKAMTEDPDLTESFLAATSAGYDAVVADPSAGAAAMLAAAPELDEGLIAAAVDYYAPRFAPEGRFGAMESEVWQRFTEFLVRANMLDDATALDGAWTNDYLPAA</sequence>
<dbReference type="EMBL" id="JBHTLY010000004">
    <property type="protein sequence ID" value="MFD1202275.1"/>
    <property type="molecule type" value="Genomic_DNA"/>
</dbReference>